<feature type="compositionally biased region" description="Basic and acidic residues" evidence="1">
    <location>
        <begin position="250"/>
        <end position="262"/>
    </location>
</feature>
<dbReference type="GO" id="GO:0097038">
    <property type="term" value="C:perinuclear endoplasmic reticulum"/>
    <property type="evidence" value="ECO:0007669"/>
    <property type="project" value="TreeGrafter"/>
</dbReference>
<reference evidence="2" key="1">
    <citation type="journal article" date="2023" name="Mol. Biol. Evol.">
        <title>Third-Generation Sequencing Reveals the Adaptive Role of the Epigenome in Three Deep-Sea Polychaetes.</title>
        <authorList>
            <person name="Perez M."/>
            <person name="Aroh O."/>
            <person name="Sun Y."/>
            <person name="Lan Y."/>
            <person name="Juniper S.K."/>
            <person name="Young C.R."/>
            <person name="Angers B."/>
            <person name="Qian P.Y."/>
        </authorList>
    </citation>
    <scope>NUCLEOTIDE SEQUENCE</scope>
    <source>
        <strain evidence="2">P08H-3</strain>
    </source>
</reference>
<comment type="caution">
    <text evidence="2">The sequence shown here is derived from an EMBL/GenBank/DDBJ whole genome shotgun (WGS) entry which is preliminary data.</text>
</comment>
<feature type="compositionally biased region" description="Basic and acidic residues" evidence="1">
    <location>
        <begin position="335"/>
        <end position="347"/>
    </location>
</feature>
<dbReference type="Proteomes" id="UP001208570">
    <property type="component" value="Unassembled WGS sequence"/>
</dbReference>
<dbReference type="Gene3D" id="3.30.70.3490">
    <property type="match status" value="1"/>
</dbReference>
<feature type="region of interest" description="Disordered" evidence="1">
    <location>
        <begin position="331"/>
        <end position="373"/>
    </location>
</feature>
<dbReference type="PANTHER" id="PTHR10972">
    <property type="entry name" value="OXYSTEROL-BINDING PROTEIN-RELATED"/>
    <property type="match status" value="1"/>
</dbReference>
<dbReference type="SUPFAM" id="SSF144000">
    <property type="entry name" value="Oxysterol-binding protein-like"/>
    <property type="match status" value="1"/>
</dbReference>
<sequence length="414" mass="46754">MEERQTLSATLDISSLAVESEPDGGGTPNHGSISSSGSFASLTSLGNGYHNVAENQEVTKDITAAVAHGSQNGDQRKLSCNGACSVSTESNGHISNSKHRCQLPVPMFSRSDFSVWSILKQCIGRYVTAFAVSATASNWERIGKPFNPLLGETYELYRHNEVYCWQNVNCCVHNIIVGKIWIEHYGSMEVSCLTTGLKSVLHFKPSGWFSKELHKIEGYITNNSKKVKIFYGKWIEALYSHDIDVWEKQGKGGTKDKEDLPTPEHATPASDEKLDNPPPTPIKTSSVDLQLPGQELLWQATAKPHNSAKYYSFTLFTMMLNEVVEAHKSVLPPSDCRKRPDIRKMEEGDLDGASSEKNRLEEKQRAARKERKKTGDEWKPRWFKFIINPHTKKEDWLFTDEYWNRDWSCCPDIF</sequence>
<gene>
    <name evidence="2" type="ORF">LSH36_54g10008</name>
</gene>
<evidence type="ECO:0000256" key="1">
    <source>
        <dbReference type="SAM" id="MobiDB-lite"/>
    </source>
</evidence>
<proteinExistence type="predicted"/>
<accession>A0AAD9K5Z9</accession>
<keyword evidence="3" id="KW-1185">Reference proteome</keyword>
<organism evidence="2 3">
    <name type="scientific">Paralvinella palmiformis</name>
    <dbReference type="NCBI Taxonomy" id="53620"/>
    <lineage>
        <taxon>Eukaryota</taxon>
        <taxon>Metazoa</taxon>
        <taxon>Spiralia</taxon>
        <taxon>Lophotrochozoa</taxon>
        <taxon>Annelida</taxon>
        <taxon>Polychaeta</taxon>
        <taxon>Sedentaria</taxon>
        <taxon>Canalipalpata</taxon>
        <taxon>Terebellida</taxon>
        <taxon>Terebelliformia</taxon>
        <taxon>Alvinellidae</taxon>
        <taxon>Paralvinella</taxon>
    </lineage>
</organism>
<dbReference type="GO" id="GO:0005886">
    <property type="term" value="C:plasma membrane"/>
    <property type="evidence" value="ECO:0007669"/>
    <property type="project" value="TreeGrafter"/>
</dbReference>
<dbReference type="Pfam" id="PF01237">
    <property type="entry name" value="Oxysterol_BP"/>
    <property type="match status" value="1"/>
</dbReference>
<dbReference type="PANTHER" id="PTHR10972:SF209">
    <property type="entry name" value="OXYSTEROL-BINDING PROTEIN"/>
    <property type="match status" value="1"/>
</dbReference>
<dbReference type="GO" id="GO:0005829">
    <property type="term" value="C:cytosol"/>
    <property type="evidence" value="ECO:0007669"/>
    <property type="project" value="TreeGrafter"/>
</dbReference>
<protein>
    <submittedName>
        <fullName evidence="2">Uncharacterized protein</fullName>
    </submittedName>
</protein>
<dbReference type="Gene3D" id="2.40.160.120">
    <property type="match status" value="1"/>
</dbReference>
<evidence type="ECO:0000313" key="3">
    <source>
        <dbReference type="Proteomes" id="UP001208570"/>
    </source>
</evidence>
<dbReference type="GO" id="GO:0032934">
    <property type="term" value="F:sterol binding"/>
    <property type="evidence" value="ECO:0007669"/>
    <property type="project" value="TreeGrafter"/>
</dbReference>
<evidence type="ECO:0000313" key="2">
    <source>
        <dbReference type="EMBL" id="KAK2165171.1"/>
    </source>
</evidence>
<dbReference type="AlphaFoldDB" id="A0AAD9K5Z9"/>
<feature type="region of interest" description="Disordered" evidence="1">
    <location>
        <begin position="250"/>
        <end position="286"/>
    </location>
</feature>
<name>A0AAD9K5Z9_9ANNE</name>
<feature type="compositionally biased region" description="Basic and acidic residues" evidence="1">
    <location>
        <begin position="354"/>
        <end position="373"/>
    </location>
</feature>
<dbReference type="InterPro" id="IPR000648">
    <property type="entry name" value="Oxysterol-bd"/>
</dbReference>
<dbReference type="FunFam" id="3.30.70.3490:FF:000015">
    <property type="entry name" value="Oxysterol-binding protein"/>
    <property type="match status" value="1"/>
</dbReference>
<dbReference type="InterPro" id="IPR037239">
    <property type="entry name" value="OSBP_sf"/>
</dbReference>
<dbReference type="EMBL" id="JAODUP010000054">
    <property type="protein sequence ID" value="KAK2165171.1"/>
    <property type="molecule type" value="Genomic_DNA"/>
</dbReference>